<dbReference type="PANTHER" id="PTHR17224:SF1">
    <property type="entry name" value="PEPTIDYL-TRNA HYDROLASE"/>
    <property type="match status" value="1"/>
</dbReference>
<feature type="binding site" evidence="7">
    <location>
        <position position="87"/>
    </location>
    <ligand>
        <name>tRNA</name>
        <dbReference type="ChEBI" id="CHEBI:17843"/>
    </ligand>
</feature>
<gene>
    <name evidence="7" type="primary">pth</name>
    <name evidence="10" type="ORF">BXY64_0776</name>
</gene>
<dbReference type="InterPro" id="IPR018171">
    <property type="entry name" value="Pept_tRNA_hydro_CS"/>
</dbReference>
<keyword evidence="11" id="KW-1185">Reference proteome</keyword>
<dbReference type="EMBL" id="RAPQ01000008">
    <property type="protein sequence ID" value="RKE03766.1"/>
    <property type="molecule type" value="Genomic_DNA"/>
</dbReference>
<comment type="function">
    <text evidence="7">Hydrolyzes ribosome-free peptidyl-tRNAs (with 1 or more amino acids incorporated), which drop off the ribosome during protein synthesis, or as a result of ribosome stalling.</text>
</comment>
<dbReference type="Proteomes" id="UP000284531">
    <property type="component" value="Unassembled WGS sequence"/>
</dbReference>
<evidence type="ECO:0000256" key="5">
    <source>
        <dbReference type="ARBA" id="ARBA00038063"/>
    </source>
</evidence>
<accession>A0A419X7Y6</accession>
<feature type="binding site" evidence="7">
    <location>
        <position position="38"/>
    </location>
    <ligand>
        <name>tRNA</name>
        <dbReference type="ChEBI" id="CHEBI:17843"/>
    </ligand>
</feature>
<evidence type="ECO:0000256" key="9">
    <source>
        <dbReference type="RuleBase" id="RU004320"/>
    </source>
</evidence>
<comment type="caution">
    <text evidence="10">The sequence shown here is derived from an EMBL/GenBank/DDBJ whole genome shotgun (WGS) entry which is preliminary data.</text>
</comment>
<keyword evidence="2 7" id="KW-0820">tRNA-binding</keyword>
<dbReference type="GO" id="GO:0004045">
    <property type="term" value="F:peptidyl-tRNA hydrolase activity"/>
    <property type="evidence" value="ECO:0007669"/>
    <property type="project" value="UniProtKB-UniRule"/>
</dbReference>
<protein>
    <recommendedName>
        <fullName evidence="6 7">Peptidyl-tRNA hydrolase</fullName>
        <shortName evidence="7">Pth</shortName>
        <ecNumber evidence="1 7">3.1.1.29</ecNumber>
    </recommendedName>
</protein>
<keyword evidence="4 7" id="KW-0694">RNA-binding</keyword>
<comment type="subunit">
    <text evidence="7">Monomer.</text>
</comment>
<feature type="active site" description="Proton acceptor" evidence="7">
    <location>
        <position position="43"/>
    </location>
</feature>
<evidence type="ECO:0000256" key="6">
    <source>
        <dbReference type="ARBA" id="ARBA00050038"/>
    </source>
</evidence>
<dbReference type="RefSeq" id="WP_245996587.1">
    <property type="nucleotide sequence ID" value="NZ_RAPQ01000008.1"/>
</dbReference>
<evidence type="ECO:0000256" key="2">
    <source>
        <dbReference type="ARBA" id="ARBA00022555"/>
    </source>
</evidence>
<feature type="site" description="Stabilizes the basic form of H active site to accept a proton" evidence="7">
    <location>
        <position position="114"/>
    </location>
</feature>
<proteinExistence type="inferred from homology"/>
<feature type="binding site" evidence="7">
    <location>
        <position position="89"/>
    </location>
    <ligand>
        <name>tRNA</name>
        <dbReference type="ChEBI" id="CHEBI:17843"/>
    </ligand>
</feature>
<evidence type="ECO:0000313" key="11">
    <source>
        <dbReference type="Proteomes" id="UP000284531"/>
    </source>
</evidence>
<dbReference type="FunFam" id="3.40.50.1470:FF:000001">
    <property type="entry name" value="Peptidyl-tRNA hydrolase"/>
    <property type="match status" value="1"/>
</dbReference>
<dbReference type="GO" id="GO:0005737">
    <property type="term" value="C:cytoplasm"/>
    <property type="evidence" value="ECO:0007669"/>
    <property type="project" value="UniProtKB-SubCell"/>
</dbReference>
<evidence type="ECO:0000313" key="10">
    <source>
        <dbReference type="EMBL" id="RKE03766.1"/>
    </source>
</evidence>
<feature type="site" description="Discriminates between blocked and unblocked aminoacyl-tRNA" evidence="7">
    <location>
        <position position="33"/>
    </location>
</feature>
<dbReference type="InterPro" id="IPR036416">
    <property type="entry name" value="Pept_tRNA_hydro_sf"/>
</dbReference>
<dbReference type="AlphaFoldDB" id="A0A419X7Y6"/>
<dbReference type="HAMAP" id="MF_00083">
    <property type="entry name" value="Pept_tRNA_hydro_bact"/>
    <property type="match status" value="1"/>
</dbReference>
<sequence length="214" mass="24178">MIQFLKKLLGKGSSSDSDKKFDPMKYLVVGLGNIGAEYHNTRHNIGFSILDALAETAKIEFKDARYGAMCEYKFKGRTYVLVKPSTYMNLSGKAVNYWLQKEKIPVENMMILVDDLALPFGTLRLRPKGSDAGHNGLKHINATLGHQNYARLRFGIGDDFHKGQQVDYVLGKWSEEESEKLPELYKICINMIKGMSTIGIQRTMTAYNTKKNGK</sequence>
<dbReference type="Gene3D" id="3.40.50.1470">
    <property type="entry name" value="Peptidyl-tRNA hydrolase"/>
    <property type="match status" value="1"/>
</dbReference>
<comment type="similarity">
    <text evidence="5 7 9">Belongs to the PTH family.</text>
</comment>
<dbReference type="EC" id="3.1.1.29" evidence="1 7"/>
<evidence type="ECO:0000256" key="3">
    <source>
        <dbReference type="ARBA" id="ARBA00022801"/>
    </source>
</evidence>
<organism evidence="10 11">
    <name type="scientific">Marinifilum flexuosum</name>
    <dbReference type="NCBI Taxonomy" id="1117708"/>
    <lineage>
        <taxon>Bacteria</taxon>
        <taxon>Pseudomonadati</taxon>
        <taxon>Bacteroidota</taxon>
        <taxon>Bacteroidia</taxon>
        <taxon>Marinilabiliales</taxon>
        <taxon>Marinifilaceae</taxon>
    </lineage>
</organism>
<dbReference type="CDD" id="cd00462">
    <property type="entry name" value="PTH"/>
    <property type="match status" value="1"/>
</dbReference>
<reference evidence="10 11" key="1">
    <citation type="submission" date="2018-09" db="EMBL/GenBank/DDBJ databases">
        <title>Genomic Encyclopedia of Archaeal and Bacterial Type Strains, Phase II (KMG-II): from individual species to whole genera.</title>
        <authorList>
            <person name="Goeker M."/>
        </authorList>
    </citation>
    <scope>NUCLEOTIDE SEQUENCE [LARGE SCALE GENOMIC DNA]</scope>
    <source>
        <strain evidence="10 11">DSM 21950</strain>
    </source>
</reference>
<comment type="subcellular location">
    <subcellularLocation>
        <location evidence="7">Cytoplasm</location>
    </subcellularLocation>
</comment>
<evidence type="ECO:0000256" key="7">
    <source>
        <dbReference type="HAMAP-Rule" id="MF_00083"/>
    </source>
</evidence>
<comment type="function">
    <text evidence="7">Catalyzes the release of premature peptidyl moieties from peptidyl-tRNA molecules trapped in stalled 50S ribosomal subunits, and thus maintains levels of free tRNAs and 50S ribosomes.</text>
</comment>
<dbReference type="NCBIfam" id="TIGR00447">
    <property type="entry name" value="pth"/>
    <property type="match status" value="1"/>
</dbReference>
<feature type="binding site" evidence="7">
    <location>
        <position position="135"/>
    </location>
    <ligand>
        <name>tRNA</name>
        <dbReference type="ChEBI" id="CHEBI:17843"/>
    </ligand>
</feature>
<dbReference type="PANTHER" id="PTHR17224">
    <property type="entry name" value="PEPTIDYL-TRNA HYDROLASE"/>
    <property type="match status" value="1"/>
</dbReference>
<evidence type="ECO:0000256" key="4">
    <source>
        <dbReference type="ARBA" id="ARBA00022884"/>
    </source>
</evidence>
<dbReference type="GO" id="GO:0006515">
    <property type="term" value="P:protein quality control for misfolded or incompletely synthesized proteins"/>
    <property type="evidence" value="ECO:0007669"/>
    <property type="project" value="UniProtKB-UniRule"/>
</dbReference>
<dbReference type="GO" id="GO:0072344">
    <property type="term" value="P:rescue of stalled ribosome"/>
    <property type="evidence" value="ECO:0007669"/>
    <property type="project" value="UniProtKB-UniRule"/>
</dbReference>
<evidence type="ECO:0000256" key="1">
    <source>
        <dbReference type="ARBA" id="ARBA00013260"/>
    </source>
</evidence>
<dbReference type="GO" id="GO:0000049">
    <property type="term" value="F:tRNA binding"/>
    <property type="evidence" value="ECO:0007669"/>
    <property type="project" value="UniProtKB-UniRule"/>
</dbReference>
<comment type="catalytic activity">
    <reaction evidence="7 8">
        <text>an N-acyl-L-alpha-aminoacyl-tRNA + H2O = an N-acyl-L-amino acid + a tRNA + H(+)</text>
        <dbReference type="Rhea" id="RHEA:54448"/>
        <dbReference type="Rhea" id="RHEA-COMP:10123"/>
        <dbReference type="Rhea" id="RHEA-COMP:13883"/>
        <dbReference type="ChEBI" id="CHEBI:15377"/>
        <dbReference type="ChEBI" id="CHEBI:15378"/>
        <dbReference type="ChEBI" id="CHEBI:59874"/>
        <dbReference type="ChEBI" id="CHEBI:78442"/>
        <dbReference type="ChEBI" id="CHEBI:138191"/>
        <dbReference type="EC" id="3.1.1.29"/>
    </reaction>
</comment>
<dbReference type="SUPFAM" id="SSF53178">
    <property type="entry name" value="Peptidyl-tRNA hydrolase-like"/>
    <property type="match status" value="1"/>
</dbReference>
<name>A0A419X7Y6_9BACT</name>
<dbReference type="Pfam" id="PF01195">
    <property type="entry name" value="Pept_tRNA_hydro"/>
    <property type="match status" value="1"/>
</dbReference>
<keyword evidence="7" id="KW-0963">Cytoplasm</keyword>
<evidence type="ECO:0000256" key="8">
    <source>
        <dbReference type="RuleBase" id="RU000673"/>
    </source>
</evidence>
<keyword evidence="3 7" id="KW-0378">Hydrolase</keyword>
<dbReference type="InterPro" id="IPR001328">
    <property type="entry name" value="Pept_tRNA_hydro"/>
</dbReference>
<dbReference type="PROSITE" id="PS01195">
    <property type="entry name" value="PEPT_TRNA_HYDROL_1"/>
    <property type="match status" value="1"/>
</dbReference>